<comment type="caution">
    <text evidence="2">The sequence shown here is derived from an EMBL/GenBank/DDBJ whole genome shotgun (WGS) entry which is preliminary data.</text>
</comment>
<proteinExistence type="predicted"/>
<dbReference type="InterPro" id="IPR011009">
    <property type="entry name" value="Kinase-like_dom_sf"/>
</dbReference>
<keyword evidence="3" id="KW-1185">Reference proteome</keyword>
<dbReference type="PANTHER" id="PTHR37542">
    <property type="entry name" value="HELO DOMAIN-CONTAINING PROTEIN-RELATED"/>
    <property type="match status" value="1"/>
</dbReference>
<gene>
    <name evidence="2" type="ORF">QQZ08_008337</name>
</gene>
<name>A0ABR1HVK5_9HYPO</name>
<accession>A0ABR1HVK5</accession>
<evidence type="ECO:0000313" key="3">
    <source>
        <dbReference type="Proteomes" id="UP001498421"/>
    </source>
</evidence>
<organism evidence="2 3">
    <name type="scientific">Neonectria magnoliae</name>
    <dbReference type="NCBI Taxonomy" id="2732573"/>
    <lineage>
        <taxon>Eukaryota</taxon>
        <taxon>Fungi</taxon>
        <taxon>Dikarya</taxon>
        <taxon>Ascomycota</taxon>
        <taxon>Pezizomycotina</taxon>
        <taxon>Sordariomycetes</taxon>
        <taxon>Hypocreomycetidae</taxon>
        <taxon>Hypocreales</taxon>
        <taxon>Nectriaceae</taxon>
        <taxon>Neonectria</taxon>
    </lineage>
</organism>
<evidence type="ECO:0000259" key="1">
    <source>
        <dbReference type="PROSITE" id="PS50011"/>
    </source>
</evidence>
<reference evidence="2 3" key="1">
    <citation type="journal article" date="2025" name="Microbiol. Resour. Announc.">
        <title>Draft genome sequences for Neonectria magnoliae and Neonectria punicea, canker pathogens of Liriodendron tulipifera and Acer saccharum in West Virginia.</title>
        <authorList>
            <person name="Petronek H.M."/>
            <person name="Kasson M.T."/>
            <person name="Metheny A.M."/>
            <person name="Stauder C.M."/>
            <person name="Lovett B."/>
            <person name="Lynch S.C."/>
            <person name="Garnas J.R."/>
            <person name="Kasson L.R."/>
            <person name="Stajich J.E."/>
        </authorList>
    </citation>
    <scope>NUCLEOTIDE SEQUENCE [LARGE SCALE GENOMIC DNA]</scope>
    <source>
        <strain evidence="2 3">NRRL 64651</strain>
    </source>
</reference>
<dbReference type="PANTHER" id="PTHR37542:SF3">
    <property type="entry name" value="PRION-INHIBITION AND PROPAGATION HELO DOMAIN-CONTAINING PROTEIN"/>
    <property type="match status" value="1"/>
</dbReference>
<dbReference type="Proteomes" id="UP001498421">
    <property type="component" value="Unassembled WGS sequence"/>
</dbReference>
<dbReference type="PROSITE" id="PS50011">
    <property type="entry name" value="PROTEIN_KINASE_DOM"/>
    <property type="match status" value="1"/>
</dbReference>
<evidence type="ECO:0000313" key="2">
    <source>
        <dbReference type="EMBL" id="KAK7425061.1"/>
    </source>
</evidence>
<dbReference type="InterPro" id="IPR000719">
    <property type="entry name" value="Prot_kinase_dom"/>
</dbReference>
<dbReference type="SUPFAM" id="SSF56112">
    <property type="entry name" value="Protein kinase-like (PK-like)"/>
    <property type="match status" value="1"/>
</dbReference>
<protein>
    <recommendedName>
        <fullName evidence="1">Protein kinase domain-containing protein</fullName>
    </recommendedName>
</protein>
<feature type="domain" description="Protein kinase" evidence="1">
    <location>
        <begin position="122"/>
        <end position="358"/>
    </location>
</feature>
<dbReference type="Gene3D" id="1.10.510.10">
    <property type="entry name" value="Transferase(Phosphotransferase) domain 1"/>
    <property type="match status" value="1"/>
</dbReference>
<sequence length="358" mass="40490">MVRVSALLDELAALQKEQTSRLKWWEKGFSWALHLPKFEKLLDRLGYLNDSLERVVPPAHLPVLAQGLSSFLVPDHSREFLKTYQQSPQEVLALCAMAKTIKLDATVISKVPEIKFDQLEFHGQSVQLSDGASRHLALFHDKDGSSTIQQVIVDWKQTNDTLTPDETQEVRKRIKALCLLFRKISDHPNSLFRAHPCLGLVEDPVYARDHLGHKDQGFVSRYPEPDSGTPESLLECFKTLPYVPIGERFRLAQNLASSVLLLHSSSWLHKNICSSNILVFKPHSQNADDTSYMISPHLTGFSDARPDAPGEATMEKPQTGVLDFYRRPGSESGSSRYNDIYSLGVVMFEIGIWQRPER</sequence>
<dbReference type="EMBL" id="JAZAVK010000086">
    <property type="protein sequence ID" value="KAK7425061.1"/>
    <property type="molecule type" value="Genomic_DNA"/>
</dbReference>